<dbReference type="EMBL" id="JACEIK010001093">
    <property type="protein sequence ID" value="MCD7465895.1"/>
    <property type="molecule type" value="Genomic_DNA"/>
</dbReference>
<sequence length="390" mass="45091">MAIEFFSSSSLQKSSLFQKEEIEILIRSLFNKASTHGSTRVDLSYWTFTFVFNVMMRIGTGKSCVCEEDIGREKGKKIIEEMRGIFFANLLVLNVCDFLPVLKWIGYKGIGKKMDFTNMKRNEFLNRLLDEFRREKSINAAGRTERFKKTMLIENLLFLQESDPEFYTDDLIKSLLVVLFVAGAETTSMTIQWAMRLLLAHPKAFHKLRSEIDSKVGNERLLNESDFANLPYLHCVINETLRLYPPVPLLLPHYSLEDCTVGGYDVPKNTILMVNAWTIHRDPELWDEPEKFKPERFERMEGEKEGFNYKFVPFGMGRRACPGANMGMRTVSLVLGSLVQWFDWKSSVDQLEEIYEMDASYNSKVISSKDKPLEAICIPRQNCIQLLSQL</sequence>
<evidence type="ECO:0000313" key="8">
    <source>
        <dbReference type="Proteomes" id="UP000823775"/>
    </source>
</evidence>
<protein>
    <recommendedName>
        <fullName evidence="9">Cytochrome P450</fullName>
    </recommendedName>
</protein>
<keyword evidence="8" id="KW-1185">Reference proteome</keyword>
<reference evidence="7 8" key="1">
    <citation type="journal article" date="2021" name="BMC Genomics">
        <title>Datura genome reveals duplications of psychoactive alkaloid biosynthetic genes and high mutation rate following tissue culture.</title>
        <authorList>
            <person name="Rajewski A."/>
            <person name="Carter-House D."/>
            <person name="Stajich J."/>
            <person name="Litt A."/>
        </authorList>
    </citation>
    <scope>NUCLEOTIDE SEQUENCE [LARGE SCALE GENOMIC DNA]</scope>
    <source>
        <strain evidence="7">AR-01</strain>
    </source>
</reference>
<dbReference type="PANTHER" id="PTHR24303">
    <property type="entry name" value="HEME-BINDING MONOOXYGENASE FAMILY"/>
    <property type="match status" value="1"/>
</dbReference>
<evidence type="ECO:0008006" key="9">
    <source>
        <dbReference type="Google" id="ProtNLM"/>
    </source>
</evidence>
<evidence type="ECO:0000256" key="5">
    <source>
        <dbReference type="ARBA" id="ARBA00023033"/>
    </source>
</evidence>
<organism evidence="7 8">
    <name type="scientific">Datura stramonium</name>
    <name type="common">Jimsonweed</name>
    <name type="synonym">Common thornapple</name>
    <dbReference type="NCBI Taxonomy" id="4076"/>
    <lineage>
        <taxon>Eukaryota</taxon>
        <taxon>Viridiplantae</taxon>
        <taxon>Streptophyta</taxon>
        <taxon>Embryophyta</taxon>
        <taxon>Tracheophyta</taxon>
        <taxon>Spermatophyta</taxon>
        <taxon>Magnoliopsida</taxon>
        <taxon>eudicotyledons</taxon>
        <taxon>Gunneridae</taxon>
        <taxon>Pentapetalae</taxon>
        <taxon>asterids</taxon>
        <taxon>lamiids</taxon>
        <taxon>Solanales</taxon>
        <taxon>Solanaceae</taxon>
        <taxon>Solanoideae</taxon>
        <taxon>Datureae</taxon>
        <taxon>Datura</taxon>
    </lineage>
</organism>
<accession>A0ABS8T4N0</accession>
<comment type="caution">
    <text evidence="7">The sequence shown here is derived from an EMBL/GenBank/DDBJ whole genome shotgun (WGS) entry which is preliminary data.</text>
</comment>
<evidence type="ECO:0000256" key="4">
    <source>
        <dbReference type="ARBA" id="ARBA00023004"/>
    </source>
</evidence>
<comment type="cofactor">
    <cofactor evidence="1">
        <name>heme</name>
        <dbReference type="ChEBI" id="CHEBI:30413"/>
    </cofactor>
</comment>
<keyword evidence="6" id="KW-0349">Heme</keyword>
<dbReference type="Proteomes" id="UP000823775">
    <property type="component" value="Unassembled WGS sequence"/>
</dbReference>
<dbReference type="InterPro" id="IPR036396">
    <property type="entry name" value="Cyt_P450_sf"/>
</dbReference>
<dbReference type="InterPro" id="IPR002401">
    <property type="entry name" value="Cyt_P450_E_grp-I"/>
</dbReference>
<dbReference type="PANTHER" id="PTHR24303:SF31">
    <property type="entry name" value="CYTOCHROME P450 307A1-RELATED"/>
    <property type="match status" value="1"/>
</dbReference>
<dbReference type="Pfam" id="PF00067">
    <property type="entry name" value="p450"/>
    <property type="match status" value="1"/>
</dbReference>
<evidence type="ECO:0000256" key="2">
    <source>
        <dbReference type="ARBA" id="ARBA00022723"/>
    </source>
</evidence>
<dbReference type="InterPro" id="IPR017972">
    <property type="entry name" value="Cyt_P450_CS"/>
</dbReference>
<evidence type="ECO:0000256" key="3">
    <source>
        <dbReference type="ARBA" id="ARBA00023002"/>
    </source>
</evidence>
<evidence type="ECO:0000256" key="6">
    <source>
        <dbReference type="RuleBase" id="RU000461"/>
    </source>
</evidence>
<keyword evidence="4 6" id="KW-0408">Iron</keyword>
<dbReference type="PRINTS" id="PR00385">
    <property type="entry name" value="P450"/>
</dbReference>
<name>A0ABS8T4N0_DATST</name>
<evidence type="ECO:0000256" key="1">
    <source>
        <dbReference type="ARBA" id="ARBA00001971"/>
    </source>
</evidence>
<comment type="similarity">
    <text evidence="6">Belongs to the cytochrome P450 family.</text>
</comment>
<dbReference type="PROSITE" id="PS00086">
    <property type="entry name" value="CYTOCHROME_P450"/>
    <property type="match status" value="1"/>
</dbReference>
<dbReference type="SUPFAM" id="SSF48264">
    <property type="entry name" value="Cytochrome P450"/>
    <property type="match status" value="1"/>
</dbReference>
<proteinExistence type="inferred from homology"/>
<keyword evidence="3 6" id="KW-0560">Oxidoreductase</keyword>
<keyword evidence="5 6" id="KW-0503">Monooxygenase</keyword>
<dbReference type="Gene3D" id="1.10.630.10">
    <property type="entry name" value="Cytochrome P450"/>
    <property type="match status" value="1"/>
</dbReference>
<gene>
    <name evidence="7" type="ORF">HAX54_002103</name>
</gene>
<dbReference type="PRINTS" id="PR00463">
    <property type="entry name" value="EP450I"/>
</dbReference>
<keyword evidence="2 6" id="KW-0479">Metal-binding</keyword>
<dbReference type="InterPro" id="IPR001128">
    <property type="entry name" value="Cyt_P450"/>
</dbReference>
<evidence type="ECO:0000313" key="7">
    <source>
        <dbReference type="EMBL" id="MCD7465895.1"/>
    </source>
</evidence>